<dbReference type="GO" id="GO:0003735">
    <property type="term" value="F:structural constituent of ribosome"/>
    <property type="evidence" value="ECO:0007669"/>
    <property type="project" value="InterPro"/>
</dbReference>
<keyword evidence="3" id="KW-0687">Ribonucleoprotein</keyword>
<feature type="domain" description="Large ribosomal subunit protein eL24-related N-terminal" evidence="5">
    <location>
        <begin position="100"/>
        <end position="161"/>
    </location>
</feature>
<evidence type="ECO:0000256" key="3">
    <source>
        <dbReference type="ARBA" id="ARBA00023274"/>
    </source>
</evidence>
<evidence type="ECO:0000256" key="1">
    <source>
        <dbReference type="ARBA" id="ARBA00005647"/>
    </source>
</evidence>
<sequence>MRGCRMVAVGSIIYFEEAAARPICGSRAWRRERAAQLREYPWEVLCVELWSGSSPRESRVRPTEGQIAEHIGLFYRTRTREDYLLASVISLTYYFPTTAELCALSEYRIWPGTGKLFIRRDGKPIFLGSSKAQSLTLQRKKPAKLVWTQAWRRLHKKGLSEANLKKRRTRTKKVQRGVVGLSIDDIKKKAGQKAEFRTAQRASALKEVKDRNKAKAKSGKGTGSSVRAPKIPKNVKRR</sequence>
<dbReference type="InterPro" id="IPR038630">
    <property type="entry name" value="L24e/L24_sf"/>
</dbReference>
<dbReference type="PANTHER" id="PTHR10792:SF1">
    <property type="entry name" value="RIBOSOMAL PROTEIN L24"/>
    <property type="match status" value="1"/>
</dbReference>
<dbReference type="AlphaFoldDB" id="K0SL94"/>
<evidence type="ECO:0000313" key="7">
    <source>
        <dbReference type="Proteomes" id="UP000266841"/>
    </source>
</evidence>
<feature type="compositionally biased region" description="Basic and acidic residues" evidence="4">
    <location>
        <begin position="192"/>
        <end position="213"/>
    </location>
</feature>
<keyword evidence="2" id="KW-0689">Ribosomal protein</keyword>
<dbReference type="PANTHER" id="PTHR10792">
    <property type="entry name" value="60S RIBOSOMAL PROTEIN L24"/>
    <property type="match status" value="1"/>
</dbReference>
<dbReference type="SUPFAM" id="SSF57716">
    <property type="entry name" value="Glucocorticoid receptor-like (DNA-binding domain)"/>
    <property type="match status" value="1"/>
</dbReference>
<evidence type="ECO:0000256" key="4">
    <source>
        <dbReference type="SAM" id="MobiDB-lite"/>
    </source>
</evidence>
<dbReference type="eggNOG" id="KOG1722">
    <property type="taxonomic scope" value="Eukaryota"/>
</dbReference>
<evidence type="ECO:0000259" key="5">
    <source>
        <dbReference type="Pfam" id="PF01246"/>
    </source>
</evidence>
<dbReference type="Pfam" id="PF01246">
    <property type="entry name" value="Ribosomal_L24e"/>
    <property type="match status" value="1"/>
</dbReference>
<gene>
    <name evidence="6" type="ORF">THAOC_17781</name>
</gene>
<accession>K0SL94</accession>
<organism evidence="6 7">
    <name type="scientific">Thalassiosira oceanica</name>
    <name type="common">Marine diatom</name>
    <dbReference type="NCBI Taxonomy" id="159749"/>
    <lineage>
        <taxon>Eukaryota</taxon>
        <taxon>Sar</taxon>
        <taxon>Stramenopiles</taxon>
        <taxon>Ochrophyta</taxon>
        <taxon>Bacillariophyta</taxon>
        <taxon>Coscinodiscophyceae</taxon>
        <taxon>Thalassiosirophycidae</taxon>
        <taxon>Thalassiosirales</taxon>
        <taxon>Thalassiosiraceae</taxon>
        <taxon>Thalassiosira</taxon>
    </lineage>
</organism>
<proteinExistence type="inferred from homology"/>
<dbReference type="Gene3D" id="2.30.170.20">
    <property type="entry name" value="Ribosomal protein L24e"/>
    <property type="match status" value="1"/>
</dbReference>
<evidence type="ECO:0000313" key="6">
    <source>
        <dbReference type="EMBL" id="EJK61686.1"/>
    </source>
</evidence>
<dbReference type="Gene3D" id="6.10.250.1270">
    <property type="match status" value="1"/>
</dbReference>
<protein>
    <recommendedName>
        <fullName evidence="5">Large ribosomal subunit protein eL24-related N-terminal domain-containing protein</fullName>
    </recommendedName>
</protein>
<dbReference type="OrthoDB" id="1727108at2759"/>
<dbReference type="Proteomes" id="UP000266841">
    <property type="component" value="Unassembled WGS sequence"/>
</dbReference>
<dbReference type="InterPro" id="IPR056366">
    <property type="entry name" value="Ribosomal_eL24"/>
</dbReference>
<dbReference type="FunFam" id="2.30.170.20:FF:000003">
    <property type="entry name" value="60S ribosomal protein L24"/>
    <property type="match status" value="1"/>
</dbReference>
<dbReference type="GO" id="GO:0003729">
    <property type="term" value="F:mRNA binding"/>
    <property type="evidence" value="ECO:0007669"/>
    <property type="project" value="TreeGrafter"/>
</dbReference>
<dbReference type="EMBL" id="AGNL01019648">
    <property type="protein sequence ID" value="EJK61686.1"/>
    <property type="molecule type" value="Genomic_DNA"/>
</dbReference>
<name>K0SL94_THAOC</name>
<dbReference type="InterPro" id="IPR000988">
    <property type="entry name" value="Ribosomal_eL24-rel_N"/>
</dbReference>
<dbReference type="GO" id="GO:0022625">
    <property type="term" value="C:cytosolic large ribosomal subunit"/>
    <property type="evidence" value="ECO:0007669"/>
    <property type="project" value="TreeGrafter"/>
</dbReference>
<keyword evidence="7" id="KW-1185">Reference proteome</keyword>
<dbReference type="GO" id="GO:0002181">
    <property type="term" value="P:cytoplasmic translation"/>
    <property type="evidence" value="ECO:0007669"/>
    <property type="project" value="TreeGrafter"/>
</dbReference>
<feature type="region of interest" description="Disordered" evidence="4">
    <location>
        <begin position="192"/>
        <end position="238"/>
    </location>
</feature>
<comment type="similarity">
    <text evidence="1">Belongs to the eukaryotic ribosomal protein eL24 family.</text>
</comment>
<comment type="caution">
    <text evidence="6">The sequence shown here is derived from an EMBL/GenBank/DDBJ whole genome shotgun (WGS) entry which is preliminary data.</text>
</comment>
<evidence type="ECO:0000256" key="2">
    <source>
        <dbReference type="ARBA" id="ARBA00022980"/>
    </source>
</evidence>
<reference evidence="6 7" key="1">
    <citation type="journal article" date="2012" name="Genome Biol.">
        <title>Genome and low-iron response of an oceanic diatom adapted to chronic iron limitation.</title>
        <authorList>
            <person name="Lommer M."/>
            <person name="Specht M."/>
            <person name="Roy A.S."/>
            <person name="Kraemer L."/>
            <person name="Andreson R."/>
            <person name="Gutowska M.A."/>
            <person name="Wolf J."/>
            <person name="Bergner S.V."/>
            <person name="Schilhabel M.B."/>
            <person name="Klostermeier U.C."/>
            <person name="Beiko R.G."/>
            <person name="Rosenstiel P."/>
            <person name="Hippler M."/>
            <person name="Laroche J."/>
        </authorList>
    </citation>
    <scope>NUCLEOTIDE SEQUENCE [LARGE SCALE GENOMIC DNA]</scope>
    <source>
        <strain evidence="6 7">CCMP1005</strain>
    </source>
</reference>